<dbReference type="SUPFAM" id="SSF50965">
    <property type="entry name" value="Galactose oxidase, central domain"/>
    <property type="match status" value="1"/>
</dbReference>
<evidence type="ECO:0000256" key="3">
    <source>
        <dbReference type="SAM" id="SignalP"/>
    </source>
</evidence>
<keyword evidence="2" id="KW-1133">Transmembrane helix</keyword>
<protein>
    <recommendedName>
        <fullName evidence="6">Kelch motif-containing protein</fullName>
    </recommendedName>
</protein>
<evidence type="ECO:0000313" key="5">
    <source>
        <dbReference type="Proteomes" id="UP001392437"/>
    </source>
</evidence>
<dbReference type="InterPro" id="IPR015915">
    <property type="entry name" value="Kelch-typ_b-propeller"/>
</dbReference>
<gene>
    <name evidence="4" type="ORF">PG999_012330</name>
</gene>
<evidence type="ECO:0000313" key="4">
    <source>
        <dbReference type="EMBL" id="KAK8101956.1"/>
    </source>
</evidence>
<dbReference type="PANTHER" id="PTHR23244:SF490">
    <property type="entry name" value="KELCH REPEAT PROTEIN"/>
    <property type="match status" value="1"/>
</dbReference>
<evidence type="ECO:0000256" key="2">
    <source>
        <dbReference type="SAM" id="Phobius"/>
    </source>
</evidence>
<proteinExistence type="predicted"/>
<feature type="chain" id="PRO_5043575644" description="Kelch motif-containing protein" evidence="3">
    <location>
        <begin position="22"/>
        <end position="556"/>
    </location>
</feature>
<sequence>MVNMRRSAIVSSLLLFGGASSTDPYSAKNFIRRTGHSLNDTLVIPLDQSWSNATVPIKVIPKNAPVFDEAALWVDEAQNAMYMWGGQGPWGNISKEKTLWGFDAGSQQWAKKTPSNVDVFMNLARTSLAARTTCRGLGFYLGGFVSSWTDPAAKTGDSNFPAPGLLTYDLARGGWANRSTAALNAYGTLVGGALACLPRFGTDARGLVLALGGEVARPGDYSPAKADALVSLSNLTFWDLATETWHAQPATGDVPAPRSRACVVAAAGATAGSYELFLYGGYDAAANKTFTDVYVLSVPGFVWFKTGVDVGGAPRLGQACALAGGSSSRQMIVVGGANEDLPYFNKFRDPDPWANGINVLDLTDLAWKSQYDAAAPAYEPPAVVKDWYNAGNQDKVAWQSETVMKLFQGGGNSTTANAPDNSRSASAHTGAIVGGAVGGTVAVALLALAFLLVRRRRSKNQWAAAQQQKPTAAAPSESHLPSPAAATDSGYKYQPYAPSSAAPGLYEAPGDASPPLELPAQYGQPAATPPQGFPVVHPHGHSSQQPGRQSHFYEMP</sequence>
<name>A0AAW0QHW3_9PEZI</name>
<dbReference type="AlphaFoldDB" id="A0AAW0QHW3"/>
<dbReference type="InterPro" id="IPR011043">
    <property type="entry name" value="Gal_Oxase/kelch_b-propeller"/>
</dbReference>
<dbReference type="Proteomes" id="UP001392437">
    <property type="component" value="Unassembled WGS sequence"/>
</dbReference>
<dbReference type="Gene3D" id="2.120.10.80">
    <property type="entry name" value="Kelch-type beta propeller"/>
    <property type="match status" value="1"/>
</dbReference>
<organism evidence="4 5">
    <name type="scientific">Apiospora kogelbergensis</name>
    <dbReference type="NCBI Taxonomy" id="1337665"/>
    <lineage>
        <taxon>Eukaryota</taxon>
        <taxon>Fungi</taxon>
        <taxon>Dikarya</taxon>
        <taxon>Ascomycota</taxon>
        <taxon>Pezizomycotina</taxon>
        <taxon>Sordariomycetes</taxon>
        <taxon>Xylariomycetidae</taxon>
        <taxon>Amphisphaeriales</taxon>
        <taxon>Apiosporaceae</taxon>
        <taxon>Apiospora</taxon>
    </lineage>
</organism>
<keyword evidence="2" id="KW-0812">Transmembrane</keyword>
<accession>A0AAW0QHW3</accession>
<keyword evidence="2" id="KW-0472">Membrane</keyword>
<feature type="compositionally biased region" description="Low complexity" evidence="1">
    <location>
        <begin position="462"/>
        <end position="474"/>
    </location>
</feature>
<evidence type="ECO:0008006" key="6">
    <source>
        <dbReference type="Google" id="ProtNLM"/>
    </source>
</evidence>
<evidence type="ECO:0000256" key="1">
    <source>
        <dbReference type="SAM" id="MobiDB-lite"/>
    </source>
</evidence>
<dbReference type="EMBL" id="JAQQWP010000009">
    <property type="protein sequence ID" value="KAK8101956.1"/>
    <property type="molecule type" value="Genomic_DNA"/>
</dbReference>
<feature type="signal peptide" evidence="3">
    <location>
        <begin position="1"/>
        <end position="21"/>
    </location>
</feature>
<dbReference type="PANTHER" id="PTHR23244">
    <property type="entry name" value="KELCH REPEAT DOMAIN"/>
    <property type="match status" value="1"/>
</dbReference>
<comment type="caution">
    <text evidence="4">The sequence shown here is derived from an EMBL/GenBank/DDBJ whole genome shotgun (WGS) entry which is preliminary data.</text>
</comment>
<keyword evidence="5" id="KW-1185">Reference proteome</keyword>
<feature type="region of interest" description="Disordered" evidence="1">
    <location>
        <begin position="462"/>
        <end position="556"/>
    </location>
</feature>
<feature type="transmembrane region" description="Helical" evidence="2">
    <location>
        <begin position="431"/>
        <end position="453"/>
    </location>
</feature>
<keyword evidence="3" id="KW-0732">Signal</keyword>
<reference evidence="4 5" key="1">
    <citation type="submission" date="2023-01" db="EMBL/GenBank/DDBJ databases">
        <title>Analysis of 21 Apiospora genomes using comparative genomics revels a genus with tremendous synthesis potential of carbohydrate active enzymes and secondary metabolites.</title>
        <authorList>
            <person name="Sorensen T."/>
        </authorList>
    </citation>
    <scope>NUCLEOTIDE SEQUENCE [LARGE SCALE GENOMIC DNA]</scope>
    <source>
        <strain evidence="4 5">CBS 117206</strain>
    </source>
</reference>